<keyword evidence="2" id="KW-0997">Cell inner membrane</keyword>
<dbReference type="GeneID" id="97012468"/>
<name>A0ABS0M9U1_SERRU</name>
<keyword evidence="7" id="KW-1185">Reference proteome</keyword>
<protein>
    <submittedName>
        <fullName evidence="6">PhoP/PhoQ regulator MgrB</fullName>
    </submittedName>
</protein>
<keyword evidence="1" id="KW-1003">Cell membrane</keyword>
<keyword evidence="5" id="KW-0472">Membrane</keyword>
<evidence type="ECO:0000256" key="4">
    <source>
        <dbReference type="ARBA" id="ARBA00022989"/>
    </source>
</evidence>
<evidence type="ECO:0000313" key="6">
    <source>
        <dbReference type="EMBL" id="MBH1928895.1"/>
    </source>
</evidence>
<dbReference type="PROSITE" id="PS51257">
    <property type="entry name" value="PROKAR_LIPOPROTEIN"/>
    <property type="match status" value="1"/>
</dbReference>
<organism evidence="6 7">
    <name type="scientific">Serratia rubidaea</name>
    <name type="common">Serratia marinorubra</name>
    <dbReference type="NCBI Taxonomy" id="61652"/>
    <lineage>
        <taxon>Bacteria</taxon>
        <taxon>Pseudomonadati</taxon>
        <taxon>Pseudomonadota</taxon>
        <taxon>Gammaproteobacteria</taxon>
        <taxon>Enterobacterales</taxon>
        <taxon>Yersiniaceae</taxon>
        <taxon>Serratia</taxon>
    </lineage>
</organism>
<dbReference type="RefSeq" id="WP_071889299.1">
    <property type="nucleotide sequence ID" value="NZ_CAMIPJ010000001.1"/>
</dbReference>
<proteinExistence type="predicted"/>
<evidence type="ECO:0000313" key="7">
    <source>
        <dbReference type="Proteomes" id="UP000624159"/>
    </source>
</evidence>
<sequence length="52" mass="5798">MRLLSLLRNKILLIVATVLACLFFNLLALDSYCDQGGNFALGICSITRIIPW</sequence>
<dbReference type="EMBL" id="JADULK010000002">
    <property type="protein sequence ID" value="MBH1928895.1"/>
    <property type="molecule type" value="Genomic_DNA"/>
</dbReference>
<keyword evidence="3" id="KW-0812">Transmembrane</keyword>
<accession>A0ABS0M9U1</accession>
<evidence type="ECO:0000256" key="2">
    <source>
        <dbReference type="ARBA" id="ARBA00022519"/>
    </source>
</evidence>
<dbReference type="Pfam" id="PF13998">
    <property type="entry name" value="MgrB"/>
    <property type="match status" value="1"/>
</dbReference>
<evidence type="ECO:0000256" key="3">
    <source>
        <dbReference type="ARBA" id="ARBA00022692"/>
    </source>
</evidence>
<keyword evidence="4" id="KW-1133">Transmembrane helix</keyword>
<evidence type="ECO:0000256" key="1">
    <source>
        <dbReference type="ARBA" id="ARBA00022475"/>
    </source>
</evidence>
<gene>
    <name evidence="6" type="primary">mgrB</name>
    <name evidence="6" type="ORF">I5U13_04330</name>
</gene>
<dbReference type="Proteomes" id="UP000624159">
    <property type="component" value="Unassembled WGS sequence"/>
</dbReference>
<evidence type="ECO:0000256" key="5">
    <source>
        <dbReference type="ARBA" id="ARBA00023136"/>
    </source>
</evidence>
<dbReference type="InterPro" id="IPR020907">
    <property type="entry name" value="MgrB"/>
</dbReference>
<comment type="caution">
    <text evidence="6">The sequence shown here is derived from an EMBL/GenBank/DDBJ whole genome shotgun (WGS) entry which is preliminary data.</text>
</comment>
<reference evidence="6 7" key="1">
    <citation type="submission" date="2020-11" db="EMBL/GenBank/DDBJ databases">
        <title>Enhanced detection system for hospital associated transmission using whole genome sequencing surveillance.</title>
        <authorList>
            <person name="Harrison L.H."/>
            <person name="Van Tyne D."/>
            <person name="Marsh J.W."/>
            <person name="Griffith M.P."/>
            <person name="Snyder D.J."/>
            <person name="Cooper V.S."/>
            <person name="Mustapha M."/>
        </authorList>
    </citation>
    <scope>NUCLEOTIDE SEQUENCE [LARGE SCALE GENOMIC DNA]</scope>
    <source>
        <strain evidence="6 7">SER00230</strain>
    </source>
</reference>